<sequence>MRGESGKSGLKNVVKNHRTFVFSKQKSAARKSKENAKTDCNARAP</sequence>
<dbReference type="AlphaFoldDB" id="G4A8V0"/>
<organism evidence="2 3">
    <name type="scientific">Aggregatibacter actinomycetemcomitans serotype e str. SC1083</name>
    <dbReference type="NCBI Taxonomy" id="907488"/>
    <lineage>
        <taxon>Bacteria</taxon>
        <taxon>Pseudomonadati</taxon>
        <taxon>Pseudomonadota</taxon>
        <taxon>Gammaproteobacteria</taxon>
        <taxon>Pasteurellales</taxon>
        <taxon>Pasteurellaceae</taxon>
        <taxon>Aggregatibacter</taxon>
    </lineage>
</organism>
<gene>
    <name evidence="2" type="ORF">SC1083_1253</name>
</gene>
<dbReference type="EMBL" id="AEJM01000023">
    <property type="protein sequence ID" value="EGY33689.1"/>
    <property type="molecule type" value="Genomic_DNA"/>
</dbReference>
<feature type="region of interest" description="Disordered" evidence="1">
    <location>
        <begin position="23"/>
        <end position="45"/>
    </location>
</feature>
<evidence type="ECO:0000313" key="2">
    <source>
        <dbReference type="EMBL" id="EGY33689.1"/>
    </source>
</evidence>
<evidence type="ECO:0000256" key="1">
    <source>
        <dbReference type="SAM" id="MobiDB-lite"/>
    </source>
</evidence>
<name>G4A8V0_AGGAC</name>
<evidence type="ECO:0000313" key="3">
    <source>
        <dbReference type="Proteomes" id="UP000005508"/>
    </source>
</evidence>
<comment type="caution">
    <text evidence="2">The sequence shown here is derived from an EMBL/GenBank/DDBJ whole genome shotgun (WGS) entry which is preliminary data.</text>
</comment>
<reference evidence="2 3" key="1">
    <citation type="submission" date="2010-10" db="EMBL/GenBank/DDBJ databases">
        <authorList>
            <person name="Chen C."/>
            <person name="Kittichotirat W."/>
            <person name="Asikainen S."/>
            <person name="Bumgarner R."/>
        </authorList>
    </citation>
    <scope>NUCLEOTIDE SEQUENCE [LARGE SCALE GENOMIC DNA]</scope>
    <source>
        <strain evidence="2 3">SC1083</strain>
    </source>
</reference>
<proteinExistence type="predicted"/>
<accession>G4A8V0</accession>
<dbReference type="Proteomes" id="UP000005508">
    <property type="component" value="Unassembled WGS sequence"/>
</dbReference>
<protein>
    <submittedName>
        <fullName evidence="2">Uncharacterized protein</fullName>
    </submittedName>
</protein>
<dbReference type="PATRIC" id="fig|907488.3.peg.1226"/>